<protein>
    <recommendedName>
        <fullName evidence="7">palmitoyl-CoA hydrolase</fullName>
        <ecNumber evidence="7">3.1.2.2</ecNumber>
    </recommendedName>
</protein>
<dbReference type="SUPFAM" id="SSF53474">
    <property type="entry name" value="alpha/beta-Hydrolases"/>
    <property type="match status" value="1"/>
</dbReference>
<dbReference type="PRINTS" id="PR00414">
    <property type="entry name" value="PPTHIESTRASE"/>
</dbReference>
<dbReference type="Gene3D" id="3.40.50.1820">
    <property type="entry name" value="alpha/beta hydrolase"/>
    <property type="match status" value="1"/>
</dbReference>
<sequence length="277" mass="31763">QLIILHEQTPIVLMHGIINDISHMSNIKRWIEESIEGVYIKNCEVGNGIQDSFWMPMNEQIKELAICIQNDVKLANGFYALGYSQGGYLLRAYLEQYNNPKLKRLITLTSPLGGYFCGRHYPCGTYLLPDFLNNLAPELIYSDFGQNLAGATAYWRDPYNMDLFEDYSSNLAALDNIKNKNETYFKNFVGLEKLVMFGSPKDGAICPWNSAWFGAFIDSDESLREMEDRDEYKNDLFGLRTLNEAGKVFRFDSGLEHAHNMQDENLIKVKVVPHLKD</sequence>
<evidence type="ECO:0000256" key="9">
    <source>
        <dbReference type="ARBA" id="ARBA00093353"/>
    </source>
</evidence>
<comment type="catalytic activity">
    <reaction evidence="8">
        <text>S-hexadecanoyl-N-acetylcysteamine + H2O = N-acetylcysteamine + hexadecanoate + H(+)</text>
        <dbReference type="Rhea" id="RHEA:84099"/>
        <dbReference type="ChEBI" id="CHEBI:7896"/>
        <dbReference type="ChEBI" id="CHEBI:15377"/>
        <dbReference type="ChEBI" id="CHEBI:15378"/>
        <dbReference type="ChEBI" id="CHEBI:74410"/>
        <dbReference type="ChEBI" id="CHEBI:233601"/>
    </reaction>
</comment>
<feature type="non-terminal residue" evidence="10">
    <location>
        <position position="1"/>
    </location>
</feature>
<dbReference type="InterPro" id="IPR002472">
    <property type="entry name" value="Palm_thioest"/>
</dbReference>
<gene>
    <name evidence="10" type="ORF">TPC1_16419</name>
</gene>
<dbReference type="AlphaFoldDB" id="A0A146K5B1"/>
<evidence type="ECO:0000256" key="5">
    <source>
        <dbReference type="ARBA" id="ARBA00023180"/>
    </source>
</evidence>
<evidence type="ECO:0000256" key="8">
    <source>
        <dbReference type="ARBA" id="ARBA00093223"/>
    </source>
</evidence>
<dbReference type="PANTHER" id="PTHR11247:SF27">
    <property type="entry name" value="LYSOSOMAL THIOESTERASE PPT2"/>
    <property type="match status" value="1"/>
</dbReference>
<keyword evidence="6" id="KW-0458">Lysosome</keyword>
<keyword evidence="4" id="KW-1015">Disulfide bond</keyword>
<evidence type="ECO:0000313" key="10">
    <source>
        <dbReference type="EMBL" id="JAP91837.1"/>
    </source>
</evidence>
<dbReference type="EC" id="3.1.2.2" evidence="7"/>
<dbReference type="PANTHER" id="PTHR11247">
    <property type="entry name" value="PALMITOYL-PROTEIN THIOESTERASE/DOLICHYLDIPHOSPHATASE 1"/>
    <property type="match status" value="1"/>
</dbReference>
<name>A0A146K5B1_9EUKA</name>
<proteinExistence type="predicted"/>
<dbReference type="GO" id="GO:0016790">
    <property type="term" value="F:thiolester hydrolase activity"/>
    <property type="evidence" value="ECO:0007669"/>
    <property type="project" value="TreeGrafter"/>
</dbReference>
<evidence type="ECO:0000256" key="4">
    <source>
        <dbReference type="ARBA" id="ARBA00023157"/>
    </source>
</evidence>
<comment type="subcellular location">
    <subcellularLocation>
        <location evidence="1">Lysosome</location>
    </subcellularLocation>
</comment>
<keyword evidence="2" id="KW-0732">Signal</keyword>
<evidence type="ECO:0000256" key="6">
    <source>
        <dbReference type="ARBA" id="ARBA00023228"/>
    </source>
</evidence>
<dbReference type="GO" id="GO:0005764">
    <property type="term" value="C:lysosome"/>
    <property type="evidence" value="ECO:0007669"/>
    <property type="project" value="UniProtKB-SubCell"/>
</dbReference>
<comment type="function">
    <text evidence="9">Catalyzes the cleavage of thioester bonds from S-palmitoyl-CoA or S-palmitoyl-N-acetylcysteamine (unbranched structures) but does not have activity against palmitoylcysteine or palmitoylated proteins, branched structures or bulky head groups. Conversely, hydrolyzes both long and short chain fatty acyl-CoA substrate.</text>
</comment>
<dbReference type="EMBL" id="GDID01004769">
    <property type="protein sequence ID" value="JAP91837.1"/>
    <property type="molecule type" value="Transcribed_RNA"/>
</dbReference>
<evidence type="ECO:0000256" key="1">
    <source>
        <dbReference type="ARBA" id="ARBA00004371"/>
    </source>
</evidence>
<keyword evidence="5" id="KW-0325">Glycoprotein</keyword>
<evidence type="ECO:0000256" key="7">
    <source>
        <dbReference type="ARBA" id="ARBA00038848"/>
    </source>
</evidence>
<dbReference type="Pfam" id="PF02089">
    <property type="entry name" value="Palm_thioest"/>
    <property type="match status" value="1"/>
</dbReference>
<dbReference type="InterPro" id="IPR029058">
    <property type="entry name" value="AB_hydrolase_fold"/>
</dbReference>
<organism evidence="10">
    <name type="scientific">Trepomonas sp. PC1</name>
    <dbReference type="NCBI Taxonomy" id="1076344"/>
    <lineage>
        <taxon>Eukaryota</taxon>
        <taxon>Metamonada</taxon>
        <taxon>Diplomonadida</taxon>
        <taxon>Hexamitidae</taxon>
        <taxon>Hexamitinae</taxon>
        <taxon>Trepomonas</taxon>
    </lineage>
</organism>
<evidence type="ECO:0000256" key="3">
    <source>
        <dbReference type="ARBA" id="ARBA00022801"/>
    </source>
</evidence>
<evidence type="ECO:0000256" key="2">
    <source>
        <dbReference type="ARBA" id="ARBA00022729"/>
    </source>
</evidence>
<keyword evidence="3" id="KW-0378">Hydrolase</keyword>
<accession>A0A146K5B1</accession>
<dbReference type="GO" id="GO:0098599">
    <property type="term" value="F:palmitoyl hydrolase activity"/>
    <property type="evidence" value="ECO:0007669"/>
    <property type="project" value="InterPro"/>
</dbReference>
<reference evidence="10" key="1">
    <citation type="submission" date="2015-07" db="EMBL/GenBank/DDBJ databases">
        <title>Adaptation to a free-living lifestyle via gene acquisitions in the diplomonad Trepomonas sp. PC1.</title>
        <authorList>
            <person name="Xu F."/>
            <person name="Jerlstrom-Hultqvist J."/>
            <person name="Kolisko M."/>
            <person name="Simpson A.G.B."/>
            <person name="Roger A.J."/>
            <person name="Svard S.G."/>
            <person name="Andersson J.O."/>
        </authorList>
    </citation>
    <scope>NUCLEOTIDE SEQUENCE</scope>
    <source>
        <strain evidence="10">PC1</strain>
    </source>
</reference>